<name>A0A328BWQ7_9PAST</name>
<dbReference type="PROSITE" id="PS01096">
    <property type="entry name" value="PPIC_PPIASE_1"/>
    <property type="match status" value="1"/>
</dbReference>
<proteinExistence type="inferred from homology"/>
<dbReference type="InterPro" id="IPR023058">
    <property type="entry name" value="PPIase_PpiC_CS"/>
</dbReference>
<dbReference type="EMBL" id="PTPX01000018">
    <property type="protein sequence ID" value="RAL18075.1"/>
    <property type="molecule type" value="Genomic_DNA"/>
</dbReference>
<comment type="subcellular location">
    <subcellularLocation>
        <location evidence="1">Cell inner membrane</location>
        <topology evidence="1">Single-pass type II membrane protein</topology>
        <orientation evidence="1">Periplasmic side</orientation>
    </subcellularLocation>
</comment>
<dbReference type="Gene3D" id="1.10.4030.10">
    <property type="entry name" value="Porin chaperone SurA, peptide-binding domain"/>
    <property type="match status" value="1"/>
</dbReference>
<feature type="domain" description="PpiC" evidence="13">
    <location>
        <begin position="267"/>
        <end position="357"/>
    </location>
</feature>
<keyword evidence="5 12" id="KW-1133">Transmembrane helix</keyword>
<gene>
    <name evidence="14" type="ORF">C5N92_09325</name>
</gene>
<protein>
    <recommendedName>
        <fullName evidence="9">Periplasmic chaperone PpiD</fullName>
    </recommendedName>
    <alternativeName>
        <fullName evidence="10">Periplasmic folding chaperone</fullName>
    </alternativeName>
</protein>
<evidence type="ECO:0000256" key="6">
    <source>
        <dbReference type="ARBA" id="ARBA00023136"/>
    </source>
</evidence>
<dbReference type="InterPro" id="IPR027304">
    <property type="entry name" value="Trigger_fact/SurA_dom_sf"/>
</dbReference>
<evidence type="ECO:0000256" key="3">
    <source>
        <dbReference type="ARBA" id="ARBA00022519"/>
    </source>
</evidence>
<dbReference type="Proteomes" id="UP000248689">
    <property type="component" value="Unassembled WGS sequence"/>
</dbReference>
<evidence type="ECO:0000256" key="10">
    <source>
        <dbReference type="ARBA" id="ARBA00042775"/>
    </source>
</evidence>
<keyword evidence="4 12" id="KW-0812">Transmembrane</keyword>
<accession>A0A328BWQ7</accession>
<evidence type="ECO:0000256" key="1">
    <source>
        <dbReference type="ARBA" id="ARBA00004382"/>
    </source>
</evidence>
<reference evidence="15" key="1">
    <citation type="submission" date="2018-02" db="EMBL/GenBank/DDBJ databases">
        <title>Glaesserella australis sp. nov., isolated from the lungs of pigs.</title>
        <authorList>
            <person name="Turni C."/>
            <person name="Christensen H."/>
        </authorList>
    </citation>
    <scope>NUCLEOTIDE SEQUENCE [LARGE SCALE GENOMIC DNA]</scope>
    <source>
        <strain evidence="15">HS4635</strain>
    </source>
</reference>
<dbReference type="InterPro" id="IPR052029">
    <property type="entry name" value="PpiD_chaperone"/>
</dbReference>
<evidence type="ECO:0000256" key="5">
    <source>
        <dbReference type="ARBA" id="ARBA00022989"/>
    </source>
</evidence>
<dbReference type="Pfam" id="PF13624">
    <property type="entry name" value="SurA_N_3"/>
    <property type="match status" value="1"/>
</dbReference>
<dbReference type="PROSITE" id="PS50198">
    <property type="entry name" value="PPIC_PPIASE_2"/>
    <property type="match status" value="1"/>
</dbReference>
<evidence type="ECO:0000256" key="7">
    <source>
        <dbReference type="ARBA" id="ARBA00023186"/>
    </source>
</evidence>
<evidence type="ECO:0000256" key="4">
    <source>
        <dbReference type="ARBA" id="ARBA00022692"/>
    </source>
</evidence>
<keyword evidence="6 12" id="KW-0472">Membrane</keyword>
<feature type="transmembrane region" description="Helical" evidence="12">
    <location>
        <begin position="12"/>
        <end position="35"/>
    </location>
</feature>
<dbReference type="GO" id="GO:0003755">
    <property type="term" value="F:peptidyl-prolyl cis-trans isomerase activity"/>
    <property type="evidence" value="ECO:0007669"/>
    <property type="project" value="UniProtKB-KW"/>
</dbReference>
<dbReference type="SUPFAM" id="SSF54534">
    <property type="entry name" value="FKBP-like"/>
    <property type="match status" value="1"/>
</dbReference>
<keyword evidence="11" id="KW-0697">Rotamase</keyword>
<comment type="similarity">
    <text evidence="8">Belongs to the PpiD chaperone family.</text>
</comment>
<keyword evidence="15" id="KW-1185">Reference proteome</keyword>
<dbReference type="Pfam" id="PF13145">
    <property type="entry name" value="Rotamase_2"/>
    <property type="match status" value="1"/>
</dbReference>
<organism evidence="14 15">
    <name type="scientific">Glaesserella australis</name>
    <dbReference type="NCBI Taxonomy" id="2094024"/>
    <lineage>
        <taxon>Bacteria</taxon>
        <taxon>Pseudomonadati</taxon>
        <taxon>Pseudomonadota</taxon>
        <taxon>Gammaproteobacteria</taxon>
        <taxon>Pasteurellales</taxon>
        <taxon>Pasteurellaceae</taxon>
        <taxon>Glaesserella</taxon>
    </lineage>
</organism>
<dbReference type="RefSeq" id="WP_111750589.1">
    <property type="nucleotide sequence ID" value="NZ_PTPX01000018.1"/>
</dbReference>
<dbReference type="GO" id="GO:0005886">
    <property type="term" value="C:plasma membrane"/>
    <property type="evidence" value="ECO:0007669"/>
    <property type="project" value="UniProtKB-SubCell"/>
</dbReference>
<dbReference type="OrthoDB" id="9812372at2"/>
<dbReference type="PANTHER" id="PTHR47529">
    <property type="entry name" value="PEPTIDYL-PROLYL CIS-TRANS ISOMERASE D"/>
    <property type="match status" value="1"/>
</dbReference>
<keyword evidence="7" id="KW-0143">Chaperone</keyword>
<dbReference type="Gene3D" id="3.10.50.40">
    <property type="match status" value="1"/>
</dbReference>
<evidence type="ECO:0000256" key="11">
    <source>
        <dbReference type="PROSITE-ProRule" id="PRU00278"/>
    </source>
</evidence>
<evidence type="ECO:0000256" key="2">
    <source>
        <dbReference type="ARBA" id="ARBA00022475"/>
    </source>
</evidence>
<dbReference type="SUPFAM" id="SSF109998">
    <property type="entry name" value="Triger factor/SurA peptide-binding domain-like"/>
    <property type="match status" value="1"/>
</dbReference>
<evidence type="ECO:0000259" key="13">
    <source>
        <dbReference type="PROSITE" id="PS50198"/>
    </source>
</evidence>
<keyword evidence="11 14" id="KW-0413">Isomerase</keyword>
<evidence type="ECO:0000313" key="15">
    <source>
        <dbReference type="Proteomes" id="UP000248689"/>
    </source>
</evidence>
<keyword evidence="3" id="KW-0997">Cell inner membrane</keyword>
<dbReference type="InterPro" id="IPR046357">
    <property type="entry name" value="PPIase_dom_sf"/>
</dbReference>
<dbReference type="AlphaFoldDB" id="A0A328BWQ7"/>
<evidence type="ECO:0000256" key="12">
    <source>
        <dbReference type="SAM" id="Phobius"/>
    </source>
</evidence>
<keyword evidence="2" id="KW-1003">Cell membrane</keyword>
<sequence>MIEKMHEKTNGPIFKIVFALVSLSFVLGGIGGGLMATDNSVVKVNGEEISQQAFSRAKTQQQNILNQQLGSQFWDLMDTPAYAKQFHDSILNGLIDDELLRQYAKELKIDISADQIKSEIVNSEAFQQDGKFSNNLYQQTLRNNGLTADGYAAIVYEGMLFAQIQDAIINSQFTVPAQQELLAKLLLQKREVRLATFAIADEAKKQTVSTEELQAYYDSHKANFINPEKLTVEYITVEPKDLENKVQVNDEQINTYYQTNKAKYVTQGEAKIAHIQVATEAEAKEIAQALAQGNDFAALAKEKSTDKLSATQGGNLGWAKAGIFPKAFEDAANALEVGKTSQPVKVDNTYHIIKVLERNASTEVPLEKVKAQIANTIRHELLLTEYANTTRDMANSAFENNSSLDTVAKVGNLTLHKTEAFTRNNVPQALNNEKVLRVLFEGELRQNGQNSEGIDIGDENNPKTMFVRVSNYQAENTQTFDEAKIALEEAVKQQKAEKALETKATEIVQVLNKGEHANVTFGKPEELVFAQSQMVDPILTKTVFSMAKPSEKPTYQTARNANGDIVVIALDKIIDGSADAFKPLKAQFNQAERTVLRNELLNDLRQRAKIEVNQDFIDQLENSK</sequence>
<dbReference type="PANTHER" id="PTHR47529:SF1">
    <property type="entry name" value="PERIPLASMIC CHAPERONE PPID"/>
    <property type="match status" value="1"/>
</dbReference>
<comment type="caution">
    <text evidence="14">The sequence shown here is derived from an EMBL/GenBank/DDBJ whole genome shotgun (WGS) entry which is preliminary data.</text>
</comment>
<dbReference type="InterPro" id="IPR000297">
    <property type="entry name" value="PPIase_PpiC"/>
</dbReference>
<evidence type="ECO:0000256" key="9">
    <source>
        <dbReference type="ARBA" id="ARBA00040743"/>
    </source>
</evidence>
<evidence type="ECO:0000256" key="8">
    <source>
        <dbReference type="ARBA" id="ARBA00038408"/>
    </source>
</evidence>
<evidence type="ECO:0000313" key="14">
    <source>
        <dbReference type="EMBL" id="RAL18075.1"/>
    </source>
</evidence>